<evidence type="ECO:0000256" key="2">
    <source>
        <dbReference type="ARBA" id="ARBA00022679"/>
    </source>
</evidence>
<dbReference type="InterPro" id="IPR036464">
    <property type="entry name" value="Rubisco_LSMT_subst-bd_sf"/>
</dbReference>
<proteinExistence type="inferred from homology"/>
<dbReference type="GO" id="GO:0016279">
    <property type="term" value="F:protein-lysine N-methyltransferase activity"/>
    <property type="evidence" value="ECO:0007669"/>
    <property type="project" value="TreeGrafter"/>
</dbReference>
<dbReference type="InterPro" id="IPR050600">
    <property type="entry name" value="SETD3_SETD6_MTase"/>
</dbReference>
<reference evidence="5 6" key="2">
    <citation type="submission" date="2018-10" db="EMBL/GenBank/DDBJ databases">
        <authorList>
            <consortium name="Pathogen Informatics"/>
        </authorList>
    </citation>
    <scope>NUCLEOTIDE SEQUENCE [LARGE SCALE GENOMIC DNA]</scope>
</reference>
<evidence type="ECO:0000256" key="4">
    <source>
        <dbReference type="PROSITE-ProRule" id="PRU00898"/>
    </source>
</evidence>
<dbReference type="WBParaSite" id="EVEC_0001025501-mRNA-1">
    <property type="protein sequence ID" value="EVEC_0001025501-mRNA-1"/>
    <property type="gene ID" value="EVEC_0001025501"/>
</dbReference>
<gene>
    <name evidence="5" type="ORF">EVEC_LOCUS9600</name>
</gene>
<evidence type="ECO:0000256" key="1">
    <source>
        <dbReference type="ARBA" id="ARBA00022603"/>
    </source>
</evidence>
<name>A0A0N4VHF4_ENTVE</name>
<dbReference type="Gene3D" id="3.90.1410.10">
    <property type="entry name" value="set domain protein methyltransferase, domain 1"/>
    <property type="match status" value="1"/>
</dbReference>
<dbReference type="OrthoDB" id="441812at2759"/>
<dbReference type="PANTHER" id="PTHR13271">
    <property type="entry name" value="UNCHARACTERIZED PUTATIVE METHYLTRANSFERASE"/>
    <property type="match status" value="1"/>
</dbReference>
<dbReference type="EC" id="2.1.1.85" evidence="4"/>
<reference evidence="7" key="1">
    <citation type="submission" date="2017-02" db="UniProtKB">
        <authorList>
            <consortium name="WormBaseParasite"/>
        </authorList>
    </citation>
    <scope>IDENTIFICATION</scope>
</reference>
<evidence type="ECO:0000256" key="3">
    <source>
        <dbReference type="ARBA" id="ARBA00022691"/>
    </source>
</evidence>
<dbReference type="InterPro" id="IPR046341">
    <property type="entry name" value="SET_dom_sf"/>
</dbReference>
<dbReference type="SUPFAM" id="SSF82199">
    <property type="entry name" value="SET domain"/>
    <property type="match status" value="1"/>
</dbReference>
<dbReference type="GO" id="GO:0018064">
    <property type="term" value="F:protein-L-histidine N-tele-methyltransferase activity"/>
    <property type="evidence" value="ECO:0007669"/>
    <property type="project" value="UniProtKB-EC"/>
</dbReference>
<dbReference type="GO" id="GO:0032259">
    <property type="term" value="P:methylation"/>
    <property type="evidence" value="ECO:0007669"/>
    <property type="project" value="UniProtKB-KW"/>
</dbReference>
<organism evidence="7">
    <name type="scientific">Enterobius vermicularis</name>
    <name type="common">Human pinworm</name>
    <dbReference type="NCBI Taxonomy" id="51028"/>
    <lineage>
        <taxon>Eukaryota</taxon>
        <taxon>Metazoa</taxon>
        <taxon>Ecdysozoa</taxon>
        <taxon>Nematoda</taxon>
        <taxon>Chromadorea</taxon>
        <taxon>Rhabditida</taxon>
        <taxon>Spirurina</taxon>
        <taxon>Oxyuridomorpha</taxon>
        <taxon>Oxyuroidea</taxon>
        <taxon>Oxyuridae</taxon>
        <taxon>Enterobius</taxon>
    </lineage>
</organism>
<evidence type="ECO:0000313" key="7">
    <source>
        <dbReference type="WBParaSite" id="EVEC_0001025501-mRNA-1"/>
    </source>
</evidence>
<dbReference type="PANTHER" id="PTHR13271:SF47">
    <property type="entry name" value="ACTIN-HISTIDINE N-METHYLTRANSFERASE"/>
    <property type="match status" value="1"/>
</dbReference>
<dbReference type="Gene3D" id="3.90.1420.10">
    <property type="entry name" value="Rubisco LSMT, substrate-binding domain"/>
    <property type="match status" value="1"/>
</dbReference>
<dbReference type="SUPFAM" id="SSF81822">
    <property type="entry name" value="RuBisCo LSMT C-terminal, substrate-binding domain"/>
    <property type="match status" value="1"/>
</dbReference>
<dbReference type="InterPro" id="IPR044428">
    <property type="entry name" value="SETD3_SET"/>
</dbReference>
<dbReference type="InterPro" id="IPR025785">
    <property type="entry name" value="SETD3"/>
</dbReference>
<keyword evidence="2 4" id="KW-0808">Transferase</keyword>
<dbReference type="AlphaFoldDB" id="A0A0N4VHF4"/>
<accession>A0A0N4VHF4</accession>
<dbReference type="PROSITE" id="PS51565">
    <property type="entry name" value="SAM_MT85_SETD3"/>
    <property type="match status" value="1"/>
</dbReference>
<dbReference type="EMBL" id="UXUI01010165">
    <property type="protein sequence ID" value="VDD94849.1"/>
    <property type="molecule type" value="Genomic_DNA"/>
</dbReference>
<keyword evidence="1 4" id="KW-0489">Methyltransferase</keyword>
<comment type="similarity">
    <text evidence="4">Belongs to the class V-like SAM-binding methyltransferase superfamily. SETD3 actin-histidine methyltransferase family.</text>
</comment>
<comment type="catalytic activity">
    <reaction evidence="4">
        <text>L-histidyl-[protein] + S-adenosyl-L-methionine = N(tele)-methyl-L-histidyl-[protein] + S-adenosyl-L-homocysteine + H(+)</text>
        <dbReference type="Rhea" id="RHEA:19369"/>
        <dbReference type="Rhea" id="RHEA-COMP:9745"/>
        <dbReference type="Rhea" id="RHEA-COMP:11600"/>
        <dbReference type="ChEBI" id="CHEBI:15378"/>
        <dbReference type="ChEBI" id="CHEBI:16367"/>
        <dbReference type="ChEBI" id="CHEBI:29979"/>
        <dbReference type="ChEBI" id="CHEBI:57856"/>
        <dbReference type="ChEBI" id="CHEBI:59789"/>
        <dbReference type="EC" id="2.1.1.85"/>
    </reaction>
</comment>
<sequence>MSVGNSVKERAALLRELHSKCEELWRTKLIRTAPETPFNALWDEHIEIRKKLREISSLQEKLAAKKYRNANRQDSLNEFLQWCDRMQIKSHGVTVKYIKDIGFEIETTEPVRKGVDIVSVPRNALFSWDQARKSVLLKKCFERDIIVRTMDNVALALMLCCQRLLPDSYWHPYFNVLPDSFDTPLYFSEDELQALRPSTVFEDSLLLFRNVARQFLHFLLETFCVLPYRNAKKKQQVQMQEPALLNSPLTPENFTFDLYRWSVACVSTRVNMIPSQDLKDRNGHPVMVPCLIPLLDMANHELDSNKSPPSVYFSVENNCARITAVRNYESFQPVRIYYGKRSSADFLLHNGFVPEYEDPGDTYKLKIGFSKNSGFYDARMKLMRDYGYTTESNVFYFLVSSIEPCVSDSLLYFARVFVISEPSEECRDQLEDKSVLAKAWDFLRKRFELVIISYGNLEKHSTKGERNSTILRLKRNEVQILERALRYCICQIQKLEPKTVEEG</sequence>
<protein>
    <recommendedName>
        <fullName evidence="4">protein-histidine N-methyltransferase</fullName>
        <ecNumber evidence="4">2.1.1.85</ecNumber>
    </recommendedName>
</protein>
<evidence type="ECO:0000313" key="6">
    <source>
        <dbReference type="Proteomes" id="UP000274131"/>
    </source>
</evidence>
<dbReference type="CDD" id="cd19176">
    <property type="entry name" value="SET_SETD3"/>
    <property type="match status" value="1"/>
</dbReference>
<keyword evidence="6" id="KW-1185">Reference proteome</keyword>
<dbReference type="Proteomes" id="UP000274131">
    <property type="component" value="Unassembled WGS sequence"/>
</dbReference>
<evidence type="ECO:0000313" key="5">
    <source>
        <dbReference type="EMBL" id="VDD94849.1"/>
    </source>
</evidence>
<keyword evidence="3 4" id="KW-0949">S-adenosyl-L-methionine</keyword>
<dbReference type="STRING" id="51028.A0A0N4VHF4"/>